<feature type="transmembrane region" description="Helical" evidence="1">
    <location>
        <begin position="166"/>
        <end position="186"/>
    </location>
</feature>
<protein>
    <recommendedName>
        <fullName evidence="2">DUF4232 domain-containing protein</fullName>
    </recommendedName>
</protein>
<keyword evidence="1" id="KW-1133">Transmembrane helix</keyword>
<dbReference type="EMBL" id="LQZG01000001">
    <property type="protein sequence ID" value="OAB88845.1"/>
    <property type="molecule type" value="Genomic_DNA"/>
</dbReference>
<feature type="domain" description="DUF4232" evidence="2">
    <location>
        <begin position="295"/>
        <end position="434"/>
    </location>
</feature>
<keyword evidence="1" id="KW-0812">Transmembrane</keyword>
<sequence>MRLTLLDRRRTVRVVLGLCLLALFVLGALGQRIMPAWGSSCPDGGECDPAALRSLVVSAWALHALSVVGLVAGMLAVGRTRPESPHGDGIPDEHAAPPWRHALLAAGFVGVTNAITAAALGVAVIFGGLMVGAVVAAWWVGLTVFLDALDRLARPQSERRGSWWRALAVSTLTVAMLWVVPVLVVGVESKGWSEAFLLADLLVAGVAGVATLGTRLAPGGRREDEHPHRGRLLSATVAGSLLLPLGMALYVDLSGPTWHRAGEIVGDLLNPYPASVVAVDDEAATPSPPRTTSPCTVADLTVTAVPGEPTLGGRSAVLRASSTSDAPCVLGGYPDLRLADDDGPIPLWTTPADYTVTGEPAEVEAIILAPGESASVTVWWRARPPGDVEDGARVLRVDLGDDASVRGVQTVEVDGPPGLTEGLAAGSRVRIEPWSTGDQLPLP</sequence>
<dbReference type="RefSeq" id="WP_068271466.1">
    <property type="nucleotide sequence ID" value="NZ_LQZG01000001.1"/>
</dbReference>
<organism evidence="3 4">
    <name type="scientific">Janibacter melonis</name>
    <dbReference type="NCBI Taxonomy" id="262209"/>
    <lineage>
        <taxon>Bacteria</taxon>
        <taxon>Bacillati</taxon>
        <taxon>Actinomycetota</taxon>
        <taxon>Actinomycetes</taxon>
        <taxon>Micrococcales</taxon>
        <taxon>Intrasporangiaceae</taxon>
        <taxon>Janibacter</taxon>
    </lineage>
</organism>
<keyword evidence="1" id="KW-0472">Membrane</keyword>
<evidence type="ECO:0000313" key="4">
    <source>
        <dbReference type="Proteomes" id="UP000076976"/>
    </source>
</evidence>
<feature type="transmembrane region" description="Helical" evidence="1">
    <location>
        <begin position="99"/>
        <end position="119"/>
    </location>
</feature>
<feature type="transmembrane region" description="Helical" evidence="1">
    <location>
        <begin position="232"/>
        <end position="251"/>
    </location>
</feature>
<dbReference type="Pfam" id="PF14016">
    <property type="entry name" value="DUF4232"/>
    <property type="match status" value="1"/>
</dbReference>
<evidence type="ECO:0000259" key="2">
    <source>
        <dbReference type="Pfam" id="PF14016"/>
    </source>
</evidence>
<dbReference type="InterPro" id="IPR025326">
    <property type="entry name" value="DUF4232"/>
</dbReference>
<accession>A0A176QGA2</accession>
<comment type="caution">
    <text evidence="3">The sequence shown here is derived from an EMBL/GenBank/DDBJ whole genome shotgun (WGS) entry which is preliminary data.</text>
</comment>
<reference evidence="3 4" key="1">
    <citation type="submission" date="2016-01" db="EMBL/GenBank/DDBJ databases">
        <title>Janibacter melonis strain CD11_4 genome sequencing and assembly.</title>
        <authorList>
            <person name="Nair G.R."/>
            <person name="Kaur G."/>
            <person name="Chander A.M."/>
            <person name="Mayilraj S."/>
        </authorList>
    </citation>
    <scope>NUCLEOTIDE SEQUENCE [LARGE SCALE GENOMIC DNA]</scope>
    <source>
        <strain evidence="3 4">CD11-4</strain>
    </source>
</reference>
<feature type="transmembrane region" description="Helical" evidence="1">
    <location>
        <begin position="125"/>
        <end position="146"/>
    </location>
</feature>
<gene>
    <name evidence="3" type="ORF">AWH69_03465</name>
</gene>
<dbReference type="AlphaFoldDB" id="A0A176QGA2"/>
<proteinExistence type="predicted"/>
<evidence type="ECO:0000256" key="1">
    <source>
        <dbReference type="SAM" id="Phobius"/>
    </source>
</evidence>
<name>A0A176QGA2_9MICO</name>
<dbReference type="Proteomes" id="UP000076976">
    <property type="component" value="Unassembled WGS sequence"/>
</dbReference>
<evidence type="ECO:0000313" key="3">
    <source>
        <dbReference type="EMBL" id="OAB88845.1"/>
    </source>
</evidence>
<feature type="transmembrane region" description="Helical" evidence="1">
    <location>
        <begin position="192"/>
        <end position="212"/>
    </location>
</feature>
<keyword evidence="4" id="KW-1185">Reference proteome</keyword>
<feature type="transmembrane region" description="Helical" evidence="1">
    <location>
        <begin position="54"/>
        <end position="78"/>
    </location>
</feature>
<dbReference type="STRING" id="262209.AWH69_03465"/>